<keyword evidence="6" id="KW-0482">Metalloprotease</keyword>
<evidence type="ECO:0000313" key="10">
    <source>
        <dbReference type="EMBL" id="MBD2847316.1"/>
    </source>
</evidence>
<evidence type="ECO:0000256" key="8">
    <source>
        <dbReference type="PIRSR" id="PIRSR001123-2"/>
    </source>
</evidence>
<dbReference type="InterPro" id="IPR011650">
    <property type="entry name" value="Peptidase_M20_dimer"/>
</dbReference>
<keyword evidence="2" id="KW-0645">Protease</keyword>
<dbReference type="InterPro" id="IPR002933">
    <property type="entry name" value="Peptidase_M20"/>
</dbReference>
<dbReference type="GO" id="GO:0046872">
    <property type="term" value="F:metal ion binding"/>
    <property type="evidence" value="ECO:0007669"/>
    <property type="project" value="UniProtKB-UniRule"/>
</dbReference>
<organism evidence="10 11">
    <name type="scientific">Paenibacillus sabuli</name>
    <dbReference type="NCBI Taxonomy" id="2772509"/>
    <lineage>
        <taxon>Bacteria</taxon>
        <taxon>Bacillati</taxon>
        <taxon>Bacillota</taxon>
        <taxon>Bacilli</taxon>
        <taxon>Bacillales</taxon>
        <taxon>Paenibacillaceae</taxon>
        <taxon>Paenibacillus</taxon>
    </lineage>
</organism>
<dbReference type="PROSITE" id="PS00759">
    <property type="entry name" value="ARGE_DAPE_CPG2_2"/>
    <property type="match status" value="1"/>
</dbReference>
<accession>A0A927BUY8</accession>
<dbReference type="Pfam" id="PF07687">
    <property type="entry name" value="M20_dimer"/>
    <property type="match status" value="1"/>
</dbReference>
<evidence type="ECO:0000256" key="3">
    <source>
        <dbReference type="ARBA" id="ARBA00022723"/>
    </source>
</evidence>
<dbReference type="SUPFAM" id="SSF53187">
    <property type="entry name" value="Zn-dependent exopeptidases"/>
    <property type="match status" value="1"/>
</dbReference>
<comment type="caution">
    <text evidence="10">The sequence shown here is derived from an EMBL/GenBank/DDBJ whole genome shotgun (WGS) entry which is preliminary data.</text>
</comment>
<comment type="similarity">
    <text evidence="7">Belongs to the peptidase M42 family.</text>
</comment>
<dbReference type="PANTHER" id="PTHR42994:SF2">
    <property type="entry name" value="PEPTIDASE"/>
    <property type="match status" value="1"/>
</dbReference>
<comment type="cofactor">
    <cofactor evidence="8">
        <name>a divalent metal cation</name>
        <dbReference type="ChEBI" id="CHEBI:60240"/>
    </cofactor>
    <text evidence="8">Binds 2 divalent metal cations per subunit.</text>
</comment>
<reference evidence="10" key="1">
    <citation type="submission" date="2020-09" db="EMBL/GenBank/DDBJ databases">
        <title>A novel bacterium of genus Paenibacillus, isolated from South China Sea.</title>
        <authorList>
            <person name="Huang H."/>
            <person name="Mo K."/>
            <person name="Hu Y."/>
        </authorList>
    </citation>
    <scope>NUCLEOTIDE SEQUENCE</scope>
    <source>
        <strain evidence="10">IB182496</strain>
    </source>
</reference>
<dbReference type="NCBIfam" id="TIGR01883">
    <property type="entry name" value="PepT-like"/>
    <property type="match status" value="1"/>
</dbReference>
<dbReference type="GO" id="GO:0006508">
    <property type="term" value="P:proteolysis"/>
    <property type="evidence" value="ECO:0007669"/>
    <property type="project" value="UniProtKB-KW"/>
</dbReference>
<dbReference type="SUPFAM" id="SSF55031">
    <property type="entry name" value="Bacterial exopeptidase dimerisation domain"/>
    <property type="match status" value="1"/>
</dbReference>
<evidence type="ECO:0000313" key="11">
    <source>
        <dbReference type="Proteomes" id="UP000621560"/>
    </source>
</evidence>
<dbReference type="Proteomes" id="UP000621560">
    <property type="component" value="Unassembled WGS sequence"/>
</dbReference>
<dbReference type="AlphaFoldDB" id="A0A927BUY8"/>
<evidence type="ECO:0000256" key="2">
    <source>
        <dbReference type="ARBA" id="ARBA00022670"/>
    </source>
</evidence>
<name>A0A927BUY8_9BACL</name>
<dbReference type="EMBL" id="JACXIZ010000035">
    <property type="protein sequence ID" value="MBD2847316.1"/>
    <property type="molecule type" value="Genomic_DNA"/>
</dbReference>
<dbReference type="Gene3D" id="3.40.630.10">
    <property type="entry name" value="Zn peptidases"/>
    <property type="match status" value="1"/>
</dbReference>
<proteinExistence type="inferred from homology"/>
<dbReference type="InterPro" id="IPR001261">
    <property type="entry name" value="ArgE/DapE_CS"/>
</dbReference>
<dbReference type="InterPro" id="IPR008007">
    <property type="entry name" value="Peptidase_M42"/>
</dbReference>
<dbReference type="Pfam" id="PF01546">
    <property type="entry name" value="Peptidase_M20"/>
    <property type="match status" value="1"/>
</dbReference>
<gene>
    <name evidence="10" type="ORF">IDH44_19115</name>
</gene>
<dbReference type="InterPro" id="IPR010162">
    <property type="entry name" value="PepT-like"/>
</dbReference>
<evidence type="ECO:0000256" key="5">
    <source>
        <dbReference type="ARBA" id="ARBA00022833"/>
    </source>
</evidence>
<keyword evidence="5" id="KW-0862">Zinc</keyword>
<protein>
    <submittedName>
        <fullName evidence="10">M20/M25/M40 family metallo-hydrolase</fullName>
    </submittedName>
</protein>
<dbReference type="PANTHER" id="PTHR42994">
    <property type="entry name" value="PEPTIDASE T"/>
    <property type="match status" value="1"/>
</dbReference>
<evidence type="ECO:0000256" key="4">
    <source>
        <dbReference type="ARBA" id="ARBA00022801"/>
    </source>
</evidence>
<evidence type="ECO:0000259" key="9">
    <source>
        <dbReference type="Pfam" id="PF07687"/>
    </source>
</evidence>
<dbReference type="PIRSF" id="PIRSF001123">
    <property type="entry name" value="PepA_GA"/>
    <property type="match status" value="1"/>
</dbReference>
<keyword evidence="3 8" id="KW-0479">Metal-binding</keyword>
<feature type="binding site" evidence="8">
    <location>
        <position position="349"/>
    </location>
    <ligand>
        <name>Zn(2+)</name>
        <dbReference type="ChEBI" id="CHEBI:29105"/>
        <label>2</label>
    </ligand>
</feature>
<evidence type="ECO:0000256" key="6">
    <source>
        <dbReference type="ARBA" id="ARBA00023049"/>
    </source>
</evidence>
<dbReference type="Gene3D" id="3.30.70.360">
    <property type="match status" value="1"/>
</dbReference>
<evidence type="ECO:0000256" key="1">
    <source>
        <dbReference type="ARBA" id="ARBA00001947"/>
    </source>
</evidence>
<dbReference type="RefSeq" id="WP_190920417.1">
    <property type="nucleotide sequence ID" value="NZ_JACXIZ010000035.1"/>
</dbReference>
<comment type="cofactor">
    <cofactor evidence="1">
        <name>Zn(2+)</name>
        <dbReference type="ChEBI" id="CHEBI:29105"/>
    </cofactor>
</comment>
<sequence>MINEQRLIEQFMSLVRIDSETRYEQEISIVLKREFEALGLTVFEDDTAVTTGHGSGNLFIKLLPSDASAAHAPCIFFTSHMDTVSPGCGIKPQLDDDGYIRSDGTTILGSDDKAGIAAMLEAIRVLKERKLPHGPVQFVITAGEEAGLCGARALDPAHMEAKYGYALDSNGTIGDLAVAAPTQAKVTMHVIGKSAHAGVNPEDGISAIQVAAKAISRMSLGRIDKETTANIGRFEGGGATNVVCERVRLDAEARSLCPDKLDAQLEAMRQALVSAAEDYGATARFESEIIYPGYSHGDDSPVVALAQRAIQAVGGTPRRFESGGGSDANIFNGLGIPTVNLAVGYEHIHTTKEQIKAADLVKLTALVVQIIRNAAKAASAQ</sequence>
<dbReference type="GO" id="GO:0008237">
    <property type="term" value="F:metallopeptidase activity"/>
    <property type="evidence" value="ECO:0007669"/>
    <property type="project" value="UniProtKB-KW"/>
</dbReference>
<keyword evidence="11" id="KW-1185">Reference proteome</keyword>
<keyword evidence="4" id="KW-0378">Hydrolase</keyword>
<feature type="domain" description="Peptidase M20 dimerisation" evidence="9">
    <location>
        <begin position="184"/>
        <end position="278"/>
    </location>
</feature>
<dbReference type="InterPro" id="IPR036264">
    <property type="entry name" value="Bact_exopeptidase_dim_dom"/>
</dbReference>
<dbReference type="GO" id="GO:0004177">
    <property type="term" value="F:aminopeptidase activity"/>
    <property type="evidence" value="ECO:0007669"/>
    <property type="project" value="UniProtKB-UniRule"/>
</dbReference>
<evidence type="ECO:0000256" key="7">
    <source>
        <dbReference type="PIRNR" id="PIRNR001123"/>
    </source>
</evidence>